<dbReference type="Proteomes" id="UP000552709">
    <property type="component" value="Unassembled WGS sequence"/>
</dbReference>
<dbReference type="AlphaFoldDB" id="A0A7W8NGC2"/>
<name>A0A7W8NGC2_9DEIO</name>
<evidence type="ECO:0000313" key="3">
    <source>
        <dbReference type="Proteomes" id="UP000552709"/>
    </source>
</evidence>
<feature type="region of interest" description="Disordered" evidence="1">
    <location>
        <begin position="1"/>
        <end position="22"/>
    </location>
</feature>
<reference evidence="2 3" key="1">
    <citation type="submission" date="2020-08" db="EMBL/GenBank/DDBJ databases">
        <title>Genomic Encyclopedia of Type Strains, Phase IV (KMG-IV): sequencing the most valuable type-strain genomes for metagenomic binning, comparative biology and taxonomic classification.</title>
        <authorList>
            <person name="Goeker M."/>
        </authorList>
    </citation>
    <scope>NUCLEOTIDE SEQUENCE [LARGE SCALE GENOMIC DNA]</scope>
    <source>
        <strain evidence="2 3">DSM 27939</strain>
    </source>
</reference>
<keyword evidence="3" id="KW-1185">Reference proteome</keyword>
<feature type="compositionally biased region" description="Polar residues" evidence="1">
    <location>
        <begin position="1"/>
        <end position="12"/>
    </location>
</feature>
<comment type="caution">
    <text evidence="2">The sequence shown here is derived from an EMBL/GenBank/DDBJ whole genome shotgun (WGS) entry which is preliminary data.</text>
</comment>
<dbReference type="EMBL" id="JACHFL010000017">
    <property type="protein sequence ID" value="MBB5365341.1"/>
    <property type="molecule type" value="Genomic_DNA"/>
</dbReference>
<proteinExistence type="predicted"/>
<sequence>MTTGTSPLPQQTVEKRPGGLGIPVRLEEDVQHDAVFIDRSPQPVGDASDIRVP</sequence>
<protein>
    <submittedName>
        <fullName evidence="2">Uncharacterized protein</fullName>
    </submittedName>
</protein>
<gene>
    <name evidence="2" type="ORF">HNQ08_004462</name>
</gene>
<organism evidence="2 3">
    <name type="scientific">Deinococcus humi</name>
    <dbReference type="NCBI Taxonomy" id="662880"/>
    <lineage>
        <taxon>Bacteria</taxon>
        <taxon>Thermotogati</taxon>
        <taxon>Deinococcota</taxon>
        <taxon>Deinococci</taxon>
        <taxon>Deinococcales</taxon>
        <taxon>Deinococcaceae</taxon>
        <taxon>Deinococcus</taxon>
    </lineage>
</organism>
<evidence type="ECO:0000256" key="1">
    <source>
        <dbReference type="SAM" id="MobiDB-lite"/>
    </source>
</evidence>
<accession>A0A7W8NGC2</accession>
<evidence type="ECO:0000313" key="2">
    <source>
        <dbReference type="EMBL" id="MBB5365341.1"/>
    </source>
</evidence>